<sequence length="95" mass="10126">MTSPTARAGIVIVNTSMLGRTSARPWPPISRFAAAAVGAIVTASGRRHALGAHRISRTQDALETYPSMAARTSCKETPRQIHLPLACDTTRGSLR</sequence>
<keyword evidence="2" id="KW-1185">Reference proteome</keyword>
<evidence type="ECO:0000313" key="2">
    <source>
        <dbReference type="Proteomes" id="UP000320762"/>
    </source>
</evidence>
<evidence type="ECO:0000313" key="1">
    <source>
        <dbReference type="EMBL" id="TRM55244.1"/>
    </source>
</evidence>
<gene>
    <name evidence="1" type="ORF">BD626DRAFT_578842</name>
</gene>
<dbReference type="EMBL" id="VDMD01000217">
    <property type="protein sequence ID" value="TRM55244.1"/>
    <property type="molecule type" value="Genomic_DNA"/>
</dbReference>
<proteinExistence type="predicted"/>
<name>A0A550BRR9_9AGAR</name>
<accession>A0A550BRR9</accession>
<dbReference type="AlphaFoldDB" id="A0A550BRR9"/>
<reference evidence="1 2" key="1">
    <citation type="journal article" date="2019" name="New Phytol.">
        <title>Comparative genomics reveals unique wood-decay strategies and fruiting body development in the Schizophyllaceae.</title>
        <authorList>
            <person name="Almasi E."/>
            <person name="Sahu N."/>
            <person name="Krizsan K."/>
            <person name="Balint B."/>
            <person name="Kovacs G.M."/>
            <person name="Kiss B."/>
            <person name="Cseklye J."/>
            <person name="Drula E."/>
            <person name="Henrissat B."/>
            <person name="Nagy I."/>
            <person name="Chovatia M."/>
            <person name="Adam C."/>
            <person name="LaButti K."/>
            <person name="Lipzen A."/>
            <person name="Riley R."/>
            <person name="Grigoriev I.V."/>
            <person name="Nagy L.G."/>
        </authorList>
    </citation>
    <scope>NUCLEOTIDE SEQUENCE [LARGE SCALE GENOMIC DNA]</scope>
    <source>
        <strain evidence="1 2">NL-1724</strain>
    </source>
</reference>
<comment type="caution">
    <text evidence="1">The sequence shown here is derived from an EMBL/GenBank/DDBJ whole genome shotgun (WGS) entry which is preliminary data.</text>
</comment>
<dbReference type="Proteomes" id="UP000320762">
    <property type="component" value="Unassembled WGS sequence"/>
</dbReference>
<protein>
    <submittedName>
        <fullName evidence="1">Uncharacterized protein</fullName>
    </submittedName>
</protein>
<organism evidence="1 2">
    <name type="scientific">Schizophyllum amplum</name>
    <dbReference type="NCBI Taxonomy" id="97359"/>
    <lineage>
        <taxon>Eukaryota</taxon>
        <taxon>Fungi</taxon>
        <taxon>Dikarya</taxon>
        <taxon>Basidiomycota</taxon>
        <taxon>Agaricomycotina</taxon>
        <taxon>Agaricomycetes</taxon>
        <taxon>Agaricomycetidae</taxon>
        <taxon>Agaricales</taxon>
        <taxon>Schizophyllaceae</taxon>
        <taxon>Schizophyllum</taxon>
    </lineage>
</organism>